<accession>A0A8H6NPZ7</accession>
<proteinExistence type="predicted"/>
<sequence length="257" mass="29762">MKRKKNLLLDREDLAAIFDPVVDRTVELVQEQIESVLIKTEKKPKEIILVGGFGRNDYLRIRLQSSISKAIGILQGSGNRHAISRGAVIRGLMQRDVAAGLSVMIKSRISRLSYGTTSDQEFDPDLGDKKYKYWCEDEHQWRAERQMKWFLRQNRLVLHFTFSTMNLPRRCHRPYTRPPPGRRRRVWSLDNNVKKLCTITWTKKLDFGSLPRYTNPVGKVFSKVNFTVNMTCVDGNVDFPFMHDGKQVGSKNVSVDF</sequence>
<comment type="caution">
    <text evidence="1">The sequence shown here is derived from an EMBL/GenBank/DDBJ whole genome shotgun (WGS) entry which is preliminary data.</text>
</comment>
<evidence type="ECO:0008006" key="3">
    <source>
        <dbReference type="Google" id="ProtNLM"/>
    </source>
</evidence>
<protein>
    <recommendedName>
        <fullName evidence="3">Hsp70-like protein</fullName>
    </recommendedName>
</protein>
<dbReference type="PANTHER" id="PTHR14187:SF5">
    <property type="entry name" value="HEAT SHOCK 70 KDA PROTEIN 12A"/>
    <property type="match status" value="1"/>
</dbReference>
<dbReference type="InterPro" id="IPR043129">
    <property type="entry name" value="ATPase_NBD"/>
</dbReference>
<dbReference type="OrthoDB" id="2963168at2759"/>
<keyword evidence="2" id="KW-1185">Reference proteome</keyword>
<evidence type="ECO:0000313" key="2">
    <source>
        <dbReference type="Proteomes" id="UP000639643"/>
    </source>
</evidence>
<evidence type="ECO:0000313" key="1">
    <source>
        <dbReference type="EMBL" id="KAF6840378.1"/>
    </source>
</evidence>
<reference evidence="1" key="1">
    <citation type="journal article" date="2020" name="Phytopathology">
        <title>Genome Sequence Resources of Colletotrichum truncatum, C. plurivorum, C. musicola, and C. sojae: Four Species Pathogenic to Soybean (Glycine max).</title>
        <authorList>
            <person name="Rogerio F."/>
            <person name="Boufleur T.R."/>
            <person name="Ciampi-Guillardi M."/>
            <person name="Sukno S.A."/>
            <person name="Thon M.R."/>
            <person name="Massola Junior N.S."/>
            <person name="Baroncelli R."/>
        </authorList>
    </citation>
    <scope>NUCLEOTIDE SEQUENCE</scope>
    <source>
        <strain evidence="1">LFN0074</strain>
    </source>
</reference>
<organism evidence="1 2">
    <name type="scientific">Colletotrichum musicola</name>
    <dbReference type="NCBI Taxonomy" id="2175873"/>
    <lineage>
        <taxon>Eukaryota</taxon>
        <taxon>Fungi</taxon>
        <taxon>Dikarya</taxon>
        <taxon>Ascomycota</taxon>
        <taxon>Pezizomycotina</taxon>
        <taxon>Sordariomycetes</taxon>
        <taxon>Hypocreomycetidae</taxon>
        <taxon>Glomerellales</taxon>
        <taxon>Glomerellaceae</taxon>
        <taxon>Colletotrichum</taxon>
        <taxon>Colletotrichum orchidearum species complex</taxon>
    </lineage>
</organism>
<dbReference type="PANTHER" id="PTHR14187">
    <property type="entry name" value="ALPHA KINASE/ELONGATION FACTOR 2 KINASE"/>
    <property type="match status" value="1"/>
</dbReference>
<dbReference type="Proteomes" id="UP000639643">
    <property type="component" value="Unassembled WGS sequence"/>
</dbReference>
<gene>
    <name evidence="1" type="ORF">CMUS01_03915</name>
</gene>
<dbReference type="SUPFAM" id="SSF53067">
    <property type="entry name" value="Actin-like ATPase domain"/>
    <property type="match status" value="1"/>
</dbReference>
<dbReference type="AlphaFoldDB" id="A0A8H6NPZ7"/>
<name>A0A8H6NPZ7_9PEZI</name>
<dbReference type="EMBL" id="WIGM01000100">
    <property type="protein sequence ID" value="KAF6840378.1"/>
    <property type="molecule type" value="Genomic_DNA"/>
</dbReference>